<dbReference type="EMBL" id="CP042435">
    <property type="protein sequence ID" value="QEC70213.1"/>
    <property type="molecule type" value="Genomic_DNA"/>
</dbReference>
<dbReference type="Pfam" id="PF00535">
    <property type="entry name" value="Glycos_transf_2"/>
    <property type="match status" value="1"/>
</dbReference>
<sequence>MDLTISVVLYKNPHWEIEKLISCIIQTGLNYKLFLIDNSPTDFLRIFALTKNTEYFFNNRNVGFGKGQNIAIDKALGQSKYHLILNPDISFNNGTLENIYTFMEQHQDVGQVMPKICYQDGSNQKLCKLLPHPIDLIGRRFFYNLYSLSKRSKAYELNGFTYDKMLDTPALSGCFMFVRTAVLKDVRGFDTRYFMYMEDIDLTRRISRISKTVFYPGAIVIHAFNRGSYSNPILLKYHIISAIKYFYKWGWFCDSERAVLNKKILLQLQG</sequence>
<dbReference type="KEGG" id="pgin:FRZ67_12160"/>
<dbReference type="Pfam" id="PF13641">
    <property type="entry name" value="Glyco_tranf_2_3"/>
    <property type="match status" value="1"/>
</dbReference>
<dbReference type="AlphaFoldDB" id="A0A5B8VGD7"/>
<dbReference type="InterPro" id="IPR029044">
    <property type="entry name" value="Nucleotide-diphossugar_trans"/>
</dbReference>
<feature type="domain" description="Glycosyltransferase 2-like" evidence="1">
    <location>
        <begin position="20"/>
        <end position="124"/>
    </location>
</feature>
<dbReference type="PANTHER" id="PTHR43179:SF10">
    <property type="entry name" value="GLYCOSYL TRANSFERASE"/>
    <property type="match status" value="1"/>
</dbReference>
<accession>A0A5B8VGD7</accession>
<dbReference type="OrthoDB" id="9771846at2"/>
<keyword evidence="2" id="KW-0808">Transferase</keyword>
<reference evidence="2 3" key="1">
    <citation type="journal article" date="2016" name="Int. J. Syst. Evol. Microbiol.">
        <title>Panacibacter ginsenosidivorans gen. nov., sp. nov., with ginsenoside converting activity isolated from soil of a ginseng field.</title>
        <authorList>
            <person name="Siddiqi M.Z."/>
            <person name="Muhammad Shafi S."/>
            <person name="Choi K.D."/>
            <person name="Im W.T."/>
        </authorList>
    </citation>
    <scope>NUCLEOTIDE SEQUENCE [LARGE SCALE GENOMIC DNA]</scope>
    <source>
        <strain evidence="2 3">Gsoil1550</strain>
    </source>
</reference>
<gene>
    <name evidence="2" type="ORF">FRZ67_12160</name>
</gene>
<dbReference type="SUPFAM" id="SSF53448">
    <property type="entry name" value="Nucleotide-diphospho-sugar transferases"/>
    <property type="match status" value="1"/>
</dbReference>
<evidence type="ECO:0000313" key="3">
    <source>
        <dbReference type="Proteomes" id="UP000321533"/>
    </source>
</evidence>
<dbReference type="InterPro" id="IPR001173">
    <property type="entry name" value="Glyco_trans_2-like"/>
</dbReference>
<organism evidence="2 3">
    <name type="scientific">Panacibacter ginsenosidivorans</name>
    <dbReference type="NCBI Taxonomy" id="1813871"/>
    <lineage>
        <taxon>Bacteria</taxon>
        <taxon>Pseudomonadati</taxon>
        <taxon>Bacteroidota</taxon>
        <taxon>Chitinophagia</taxon>
        <taxon>Chitinophagales</taxon>
        <taxon>Chitinophagaceae</taxon>
        <taxon>Panacibacter</taxon>
    </lineage>
</organism>
<evidence type="ECO:0000313" key="2">
    <source>
        <dbReference type="EMBL" id="QEC70213.1"/>
    </source>
</evidence>
<dbReference type="Proteomes" id="UP000321533">
    <property type="component" value="Chromosome"/>
</dbReference>
<dbReference type="PANTHER" id="PTHR43179">
    <property type="entry name" value="RHAMNOSYLTRANSFERASE WBBL"/>
    <property type="match status" value="1"/>
</dbReference>
<evidence type="ECO:0000259" key="1">
    <source>
        <dbReference type="Pfam" id="PF00535"/>
    </source>
</evidence>
<proteinExistence type="predicted"/>
<dbReference type="CDD" id="cd04186">
    <property type="entry name" value="GT_2_like_c"/>
    <property type="match status" value="1"/>
</dbReference>
<dbReference type="Gene3D" id="3.90.550.10">
    <property type="entry name" value="Spore Coat Polysaccharide Biosynthesis Protein SpsA, Chain A"/>
    <property type="match status" value="1"/>
</dbReference>
<name>A0A5B8VGD7_9BACT</name>
<dbReference type="GO" id="GO:0016740">
    <property type="term" value="F:transferase activity"/>
    <property type="evidence" value="ECO:0007669"/>
    <property type="project" value="UniProtKB-KW"/>
</dbReference>
<keyword evidence="3" id="KW-1185">Reference proteome</keyword>
<protein>
    <submittedName>
        <fullName evidence="2">Glycosyltransferase family 2 protein</fullName>
    </submittedName>
</protein>